<keyword evidence="1" id="KW-0547">Nucleotide-binding</keyword>
<dbReference type="eggNOG" id="KOG2743">
    <property type="taxonomic scope" value="Eukaryota"/>
</dbReference>
<feature type="region of interest" description="Disordered" evidence="6">
    <location>
        <begin position="369"/>
        <end position="392"/>
    </location>
</feature>
<dbReference type="InterPro" id="IPR051316">
    <property type="entry name" value="Zinc-reg_GTPase_activator"/>
</dbReference>
<dbReference type="GO" id="GO:0005737">
    <property type="term" value="C:cytoplasm"/>
    <property type="evidence" value="ECO:0007669"/>
    <property type="project" value="TreeGrafter"/>
</dbReference>
<dbReference type="Gene3D" id="3.30.1220.10">
    <property type="entry name" value="CobW-like, C-terminal domain"/>
    <property type="match status" value="1"/>
</dbReference>
<evidence type="ECO:0000313" key="8">
    <source>
        <dbReference type="EnsemblProtists" id="EOD18204"/>
    </source>
</evidence>
<keyword evidence="3" id="KW-0143">Chaperone</keyword>
<dbReference type="Gene3D" id="3.40.50.300">
    <property type="entry name" value="P-loop containing nucleotide triphosphate hydrolases"/>
    <property type="match status" value="1"/>
</dbReference>
<organism evidence="8 9">
    <name type="scientific">Emiliania huxleyi (strain CCMP1516)</name>
    <dbReference type="NCBI Taxonomy" id="280463"/>
    <lineage>
        <taxon>Eukaryota</taxon>
        <taxon>Haptista</taxon>
        <taxon>Haptophyta</taxon>
        <taxon>Prymnesiophyceae</taxon>
        <taxon>Isochrysidales</taxon>
        <taxon>Noelaerhabdaceae</taxon>
        <taxon>Emiliania</taxon>
    </lineage>
</organism>
<dbReference type="PaxDb" id="2903-EOD18204"/>
<evidence type="ECO:0000256" key="4">
    <source>
        <dbReference type="ARBA" id="ARBA00034320"/>
    </source>
</evidence>
<dbReference type="InterPro" id="IPR011629">
    <property type="entry name" value="CobW-like_C"/>
</dbReference>
<dbReference type="OMA" id="GCMCCSG"/>
<dbReference type="EnsemblProtists" id="EOD18204">
    <property type="protein sequence ID" value="EOD18204"/>
    <property type="gene ID" value="EMIHUDRAFT_61544"/>
</dbReference>
<evidence type="ECO:0000256" key="5">
    <source>
        <dbReference type="ARBA" id="ARBA00049117"/>
    </source>
</evidence>
<evidence type="ECO:0000256" key="2">
    <source>
        <dbReference type="ARBA" id="ARBA00022801"/>
    </source>
</evidence>
<dbReference type="HOGENOM" id="CLU_017452_0_1_1"/>
<dbReference type="GO" id="GO:0000166">
    <property type="term" value="F:nucleotide binding"/>
    <property type="evidence" value="ECO:0007669"/>
    <property type="project" value="UniProtKB-KW"/>
</dbReference>
<evidence type="ECO:0000256" key="3">
    <source>
        <dbReference type="ARBA" id="ARBA00023186"/>
    </source>
</evidence>
<evidence type="ECO:0000256" key="1">
    <source>
        <dbReference type="ARBA" id="ARBA00022741"/>
    </source>
</evidence>
<dbReference type="RefSeq" id="XP_005770633.1">
    <property type="nucleotide sequence ID" value="XM_005770576.1"/>
</dbReference>
<dbReference type="InterPro" id="IPR027417">
    <property type="entry name" value="P-loop_NTPase"/>
</dbReference>
<dbReference type="GeneID" id="19046205"/>
<evidence type="ECO:0000256" key="6">
    <source>
        <dbReference type="SAM" id="MobiDB-lite"/>
    </source>
</evidence>
<dbReference type="STRING" id="2903.R1EBC7"/>
<keyword evidence="9" id="KW-1185">Reference proteome</keyword>
<dbReference type="SMART" id="SM00833">
    <property type="entry name" value="CobW_C"/>
    <property type="match status" value="1"/>
</dbReference>
<comment type="catalytic activity">
    <reaction evidence="5">
        <text>GTP + H2O = GDP + phosphate + H(+)</text>
        <dbReference type="Rhea" id="RHEA:19669"/>
        <dbReference type="ChEBI" id="CHEBI:15377"/>
        <dbReference type="ChEBI" id="CHEBI:15378"/>
        <dbReference type="ChEBI" id="CHEBI:37565"/>
        <dbReference type="ChEBI" id="CHEBI:43474"/>
        <dbReference type="ChEBI" id="CHEBI:58189"/>
    </reaction>
    <physiologicalReaction direction="left-to-right" evidence="5">
        <dbReference type="Rhea" id="RHEA:19670"/>
    </physiologicalReaction>
</comment>
<dbReference type="PANTHER" id="PTHR13748:SF62">
    <property type="entry name" value="COBW DOMAIN-CONTAINING PROTEIN"/>
    <property type="match status" value="1"/>
</dbReference>
<dbReference type="PANTHER" id="PTHR13748">
    <property type="entry name" value="COBW-RELATED"/>
    <property type="match status" value="1"/>
</dbReference>
<dbReference type="InterPro" id="IPR003495">
    <property type="entry name" value="CobW/HypB/UreG_nucleotide-bd"/>
</dbReference>
<dbReference type="GO" id="GO:0016787">
    <property type="term" value="F:hydrolase activity"/>
    <property type="evidence" value="ECO:0007669"/>
    <property type="project" value="UniProtKB-KW"/>
</dbReference>
<dbReference type="InterPro" id="IPR036627">
    <property type="entry name" value="CobW-likC_sf"/>
</dbReference>
<dbReference type="SUPFAM" id="SSF52540">
    <property type="entry name" value="P-loop containing nucleoside triphosphate hydrolases"/>
    <property type="match status" value="1"/>
</dbReference>
<evidence type="ECO:0000313" key="9">
    <source>
        <dbReference type="Proteomes" id="UP000013827"/>
    </source>
</evidence>
<dbReference type="Pfam" id="PF02492">
    <property type="entry name" value="cobW"/>
    <property type="match status" value="1"/>
</dbReference>
<dbReference type="AlphaFoldDB" id="A0A0D3J3W9"/>
<keyword evidence="2" id="KW-0378">Hydrolase</keyword>
<accession>A0A0D3J3W9</accession>
<sequence length="392" mass="41352">MQRLRIRRIEEKSLELCGGGGGGGGGGGAQQPSPARIPITIITGFLGSGKTTLVNRILTGDHGHRVLVIENEIGAISIDHHLIDEERSAAASASSAGVVVLKNGCMCCSGETPGSELERVLDKLLEIGMAAGAILPFDYVLIETSGLADPGPLMQVLWRREMATSGFYLDGVVSIVDAAHAMRHLRPAEAEKQVAVSDLVDLSDSPGALEDVSRAVEALNATAPQLRTSHALVGAATLLHLRAYASDSALELRRAAAGGAASHSPYVSCVSLESRAPLRLDALQSWLRALAEDRSDDVYRIKGVLALRGEPRRFIVHGVHAQIHGFAGSEWRDGEPRASSLVVIGHRLEGLRLDESFAACASDGESQSALTDAGECAPCEEEEAAAEGKKRL</sequence>
<feature type="domain" description="CobW C-terminal" evidence="7">
    <location>
        <begin position="267"/>
        <end position="361"/>
    </location>
</feature>
<reference evidence="9" key="1">
    <citation type="journal article" date="2013" name="Nature">
        <title>Pan genome of the phytoplankton Emiliania underpins its global distribution.</title>
        <authorList>
            <person name="Read B.A."/>
            <person name="Kegel J."/>
            <person name="Klute M.J."/>
            <person name="Kuo A."/>
            <person name="Lefebvre S.C."/>
            <person name="Maumus F."/>
            <person name="Mayer C."/>
            <person name="Miller J."/>
            <person name="Monier A."/>
            <person name="Salamov A."/>
            <person name="Young J."/>
            <person name="Aguilar M."/>
            <person name="Claverie J.M."/>
            <person name="Frickenhaus S."/>
            <person name="Gonzalez K."/>
            <person name="Herman E.K."/>
            <person name="Lin Y.C."/>
            <person name="Napier J."/>
            <person name="Ogata H."/>
            <person name="Sarno A.F."/>
            <person name="Shmutz J."/>
            <person name="Schroeder D."/>
            <person name="de Vargas C."/>
            <person name="Verret F."/>
            <person name="von Dassow P."/>
            <person name="Valentin K."/>
            <person name="Van de Peer Y."/>
            <person name="Wheeler G."/>
            <person name="Dacks J.B."/>
            <person name="Delwiche C.F."/>
            <person name="Dyhrman S.T."/>
            <person name="Glockner G."/>
            <person name="John U."/>
            <person name="Richards T."/>
            <person name="Worden A.Z."/>
            <person name="Zhang X."/>
            <person name="Grigoriev I.V."/>
            <person name="Allen A.E."/>
            <person name="Bidle K."/>
            <person name="Borodovsky M."/>
            <person name="Bowler C."/>
            <person name="Brownlee C."/>
            <person name="Cock J.M."/>
            <person name="Elias M."/>
            <person name="Gladyshev V.N."/>
            <person name="Groth M."/>
            <person name="Guda C."/>
            <person name="Hadaegh A."/>
            <person name="Iglesias-Rodriguez M.D."/>
            <person name="Jenkins J."/>
            <person name="Jones B.M."/>
            <person name="Lawson T."/>
            <person name="Leese F."/>
            <person name="Lindquist E."/>
            <person name="Lobanov A."/>
            <person name="Lomsadze A."/>
            <person name="Malik S.B."/>
            <person name="Marsh M.E."/>
            <person name="Mackinder L."/>
            <person name="Mock T."/>
            <person name="Mueller-Roeber B."/>
            <person name="Pagarete A."/>
            <person name="Parker M."/>
            <person name="Probert I."/>
            <person name="Quesneville H."/>
            <person name="Raines C."/>
            <person name="Rensing S.A."/>
            <person name="Riano-Pachon D.M."/>
            <person name="Richier S."/>
            <person name="Rokitta S."/>
            <person name="Shiraiwa Y."/>
            <person name="Soanes D.M."/>
            <person name="van der Giezen M."/>
            <person name="Wahlund T.M."/>
            <person name="Williams B."/>
            <person name="Wilson W."/>
            <person name="Wolfe G."/>
            <person name="Wurch L.L."/>
        </authorList>
    </citation>
    <scope>NUCLEOTIDE SEQUENCE</scope>
</reference>
<evidence type="ECO:0000259" key="7">
    <source>
        <dbReference type="SMART" id="SM00833"/>
    </source>
</evidence>
<dbReference type="Pfam" id="PF07683">
    <property type="entry name" value="CobW_C"/>
    <property type="match status" value="1"/>
</dbReference>
<comment type="similarity">
    <text evidence="4">Belongs to the SIMIBI class G3E GTPase family. ZNG1 subfamily.</text>
</comment>
<dbReference type="KEGG" id="ehx:EMIHUDRAFT_61544"/>
<dbReference type="SUPFAM" id="SSF90002">
    <property type="entry name" value="Hypothetical protein YjiA, C-terminal domain"/>
    <property type="match status" value="1"/>
</dbReference>
<protein>
    <recommendedName>
        <fullName evidence="7">CobW C-terminal domain-containing protein</fullName>
    </recommendedName>
</protein>
<dbReference type="CDD" id="cd03112">
    <property type="entry name" value="CobW-like"/>
    <property type="match status" value="1"/>
</dbReference>
<dbReference type="Proteomes" id="UP000013827">
    <property type="component" value="Unassembled WGS sequence"/>
</dbReference>
<proteinExistence type="inferred from homology"/>
<reference evidence="8" key="2">
    <citation type="submission" date="2024-10" db="UniProtKB">
        <authorList>
            <consortium name="EnsemblProtists"/>
        </authorList>
    </citation>
    <scope>IDENTIFICATION</scope>
</reference>
<name>A0A0D3J3W9_EMIH1</name>